<feature type="compositionally biased region" description="Basic and acidic residues" evidence="1">
    <location>
        <begin position="443"/>
        <end position="465"/>
    </location>
</feature>
<dbReference type="GO" id="GO:0005737">
    <property type="term" value="C:cytoplasm"/>
    <property type="evidence" value="ECO:0007669"/>
    <property type="project" value="TreeGrafter"/>
</dbReference>
<reference evidence="2" key="1">
    <citation type="submission" date="2022-07" db="EMBL/GenBank/DDBJ databases">
        <title>Draft genome sequence of Zalerion maritima ATCC 34329, a (micro)plastics degrading marine fungus.</title>
        <authorList>
            <person name="Paco A."/>
            <person name="Goncalves M.F.M."/>
            <person name="Rocha-Santos T.A.P."/>
            <person name="Alves A."/>
        </authorList>
    </citation>
    <scope>NUCLEOTIDE SEQUENCE</scope>
    <source>
        <strain evidence="2">ATCC 34329</strain>
    </source>
</reference>
<dbReference type="Pfam" id="PF10303">
    <property type="entry name" value="DUF2408"/>
    <property type="match status" value="2"/>
</dbReference>
<protein>
    <submittedName>
        <fullName evidence="2">Uncharacterized protein</fullName>
    </submittedName>
</protein>
<comment type="caution">
    <text evidence="2">The sequence shown here is derived from an EMBL/GenBank/DDBJ whole genome shotgun (WGS) entry which is preliminary data.</text>
</comment>
<evidence type="ECO:0000313" key="3">
    <source>
        <dbReference type="Proteomes" id="UP001201980"/>
    </source>
</evidence>
<dbReference type="InterPro" id="IPR018810">
    <property type="entry name" value="UPF0662"/>
</dbReference>
<accession>A0AAD5RUE9</accession>
<evidence type="ECO:0000313" key="2">
    <source>
        <dbReference type="EMBL" id="KAJ2903244.1"/>
    </source>
</evidence>
<dbReference type="PANTHER" id="PTHR28086">
    <property type="entry name" value="UPF0662 PROTEIN YPL260W"/>
    <property type="match status" value="1"/>
</dbReference>
<dbReference type="Proteomes" id="UP001201980">
    <property type="component" value="Unassembled WGS sequence"/>
</dbReference>
<name>A0AAD5RUE9_9PEZI</name>
<proteinExistence type="predicted"/>
<evidence type="ECO:0000256" key="1">
    <source>
        <dbReference type="SAM" id="MobiDB-lite"/>
    </source>
</evidence>
<dbReference type="EMBL" id="JAKWBI020000087">
    <property type="protein sequence ID" value="KAJ2903244.1"/>
    <property type="molecule type" value="Genomic_DNA"/>
</dbReference>
<keyword evidence="3" id="KW-1185">Reference proteome</keyword>
<gene>
    <name evidence="2" type="ORF">MKZ38_010196</name>
</gene>
<dbReference type="GO" id="GO:0005634">
    <property type="term" value="C:nucleus"/>
    <property type="evidence" value="ECO:0007669"/>
    <property type="project" value="TreeGrafter"/>
</dbReference>
<feature type="region of interest" description="Disordered" evidence="1">
    <location>
        <begin position="443"/>
        <end position="473"/>
    </location>
</feature>
<dbReference type="PANTHER" id="PTHR28086:SF1">
    <property type="entry name" value="CU(2+) SUPPRESSING AND BLEOMYCIN SENSITIVE PROTEIN 1"/>
    <property type="match status" value="1"/>
</dbReference>
<dbReference type="AlphaFoldDB" id="A0AAD5RUE9"/>
<organism evidence="2 3">
    <name type="scientific">Zalerion maritima</name>
    <dbReference type="NCBI Taxonomy" id="339359"/>
    <lineage>
        <taxon>Eukaryota</taxon>
        <taxon>Fungi</taxon>
        <taxon>Dikarya</taxon>
        <taxon>Ascomycota</taxon>
        <taxon>Pezizomycotina</taxon>
        <taxon>Sordariomycetes</taxon>
        <taxon>Lulworthiomycetidae</taxon>
        <taxon>Lulworthiales</taxon>
        <taxon>Lulworthiaceae</taxon>
        <taxon>Zalerion</taxon>
    </lineage>
</organism>
<sequence length="473" mass="54121">METPSIPLPTDAREQQVLDKLVIIRDHLLLLKQDRRNYIRTQDIIPLYDQVIEQVRALNEQRQNQDPRDENRGKHITSFDRVLESCFQLLSLFFMTVGRNNEAPAAYALTSTIRRLLDHLTEGDVYSAKDLDSISDEVEKLVDVVTSSAPHSSPYLMTLLSKRLEKCSSMLKILQSKLDRLAEPLMATHEKSISIFRSISLFNTRTRFSTSEVKKLQDKIKEVDATRVDGKFVNEAGEVLDGSDVVCEVLERCLRWSDIVLERKGVIPENFKPIYDTLVGVRNELEKVTLTKAWSLRETDLYDYQRKLDRVDESRVNGNWLDEYGRPAELYVQRTFLYLLRRSYGYLYSLMLSSEPVSEALLPTYNQLQTLKRCLVEVKASGGVSSERDLYPYSMKLHSIESMKTDGKFMVGDDIPEGQASVTGLLAECFELNYELRVDALDQTKAENQKEKEEAEPKEPPKGNGDEQAVAAT</sequence>